<dbReference type="GO" id="GO:0005739">
    <property type="term" value="C:mitochondrion"/>
    <property type="evidence" value="ECO:0007669"/>
    <property type="project" value="UniProtKB-SubCell"/>
</dbReference>
<evidence type="ECO:0000313" key="12">
    <source>
        <dbReference type="EMBL" id="CAB9506621.1"/>
    </source>
</evidence>
<feature type="domain" description="Peptidase M3A/M3B catalytic" evidence="11">
    <location>
        <begin position="278"/>
        <end position="751"/>
    </location>
</feature>
<dbReference type="EMBL" id="CAICTM010000272">
    <property type="protein sequence ID" value="CAB9506621.1"/>
    <property type="molecule type" value="Genomic_DNA"/>
</dbReference>
<evidence type="ECO:0000256" key="7">
    <source>
        <dbReference type="ARBA" id="ARBA00022946"/>
    </source>
</evidence>
<sequence>MFAALSRLSTRRRACQIACQRLLQSRDLPTSFGCPGTGRSSWQSYYTSSGATGPPFHSTGLFSIPELQRPADFMKLAGEAIDTCNSVRQDLRSQLDVTVTQPYQAQEYLFQLDHISKTVCNVIDAAELCRSVHASPEWRESADRAFATLSSYIGELNADTSLYQTLLKVTTAQDQNQIQPALTEEEVRFCRLLQAEFERDGIHLPDDKREEVQHLQMHVTQLETMFSQNIVTKKKQFDVERSAVEDIIPSKYLAAHGFAPEQDMLNLSTDSDIAHSLQKYSPNPQVRRQVYMESMTACSENLPVLDALIQLRHEVSTKLGFQSYADRLLRDKMAGSQEQVNAFLHNLLQANQTAYKKEMEQLAHAKLRVEKTSNIVEPWDVSFYTSVIKAHTGFDTGAISAYLTLDNCIEGIKILVQRLFGIQMMEREMDPDEAWDILDHSTSTNNQQKTALRRLDFVDEHGASLGTIYLDLQKRQGKYGHAAHFTVRCGCMLESPYNNAGSSSAEAVFQKPIIALVCNLANYNHASGGSSLLTHSEVETIYHELGHMLHSMLSRTKFQHMSGTRAPMDFVETPSHWLEHFVWDKEFLQVLGRHHHTGEPIPEELVTRLQQSRNAFYAIERQNQILYALFDQQIFGSSVPRDGDLSKSPAVSDTTEIFAGLHREHGVPYAEGTHWHSRFGHLVTYGASYYGYLYSQVFAGDIWKHCFEGDSMSREAGERIWKTMLIHGGARDPNLMLEELLGRRPGTDAIKK</sequence>
<evidence type="ECO:0000256" key="9">
    <source>
        <dbReference type="ARBA" id="ARBA00023128"/>
    </source>
</evidence>
<evidence type="ECO:0000313" key="13">
    <source>
        <dbReference type="Proteomes" id="UP001153069"/>
    </source>
</evidence>
<keyword evidence="8 10" id="KW-0482">Metalloprotease</keyword>
<dbReference type="PANTHER" id="PTHR11804:SF79">
    <property type="entry name" value="MITOCHONDRIAL INTERMEDIATE PEPTIDASE"/>
    <property type="match status" value="1"/>
</dbReference>
<protein>
    <recommendedName>
        <fullName evidence="11">Peptidase M3A/M3B catalytic domain-containing protein</fullName>
    </recommendedName>
</protein>
<dbReference type="InterPro" id="IPR001567">
    <property type="entry name" value="Pept_M3A_M3B_dom"/>
</dbReference>
<dbReference type="OrthoDB" id="17530at2759"/>
<dbReference type="InterPro" id="IPR024077">
    <property type="entry name" value="Neurolysin/TOP_dom2"/>
</dbReference>
<evidence type="ECO:0000256" key="2">
    <source>
        <dbReference type="ARBA" id="ARBA00006040"/>
    </source>
</evidence>
<gene>
    <name evidence="12" type="ORF">SEMRO_273_G105090.2</name>
</gene>
<dbReference type="PANTHER" id="PTHR11804">
    <property type="entry name" value="PROTEASE M3 THIMET OLIGOPEPTIDASE-RELATED"/>
    <property type="match status" value="1"/>
</dbReference>
<keyword evidence="5 10" id="KW-0378">Hydrolase</keyword>
<dbReference type="InterPro" id="IPR024079">
    <property type="entry name" value="MetalloPept_cat_dom_sf"/>
</dbReference>
<evidence type="ECO:0000256" key="10">
    <source>
        <dbReference type="RuleBase" id="RU003435"/>
    </source>
</evidence>
<dbReference type="GO" id="GO:0004222">
    <property type="term" value="F:metalloendopeptidase activity"/>
    <property type="evidence" value="ECO:0007669"/>
    <property type="project" value="InterPro"/>
</dbReference>
<dbReference type="Pfam" id="PF01432">
    <property type="entry name" value="Peptidase_M3"/>
    <property type="match status" value="1"/>
</dbReference>
<dbReference type="AlphaFoldDB" id="A0A9N8H9Z3"/>
<dbReference type="GO" id="GO:0006508">
    <property type="term" value="P:proteolysis"/>
    <property type="evidence" value="ECO:0007669"/>
    <property type="project" value="UniProtKB-KW"/>
</dbReference>
<organism evidence="12 13">
    <name type="scientific">Seminavis robusta</name>
    <dbReference type="NCBI Taxonomy" id="568900"/>
    <lineage>
        <taxon>Eukaryota</taxon>
        <taxon>Sar</taxon>
        <taxon>Stramenopiles</taxon>
        <taxon>Ochrophyta</taxon>
        <taxon>Bacillariophyta</taxon>
        <taxon>Bacillariophyceae</taxon>
        <taxon>Bacillariophycidae</taxon>
        <taxon>Naviculales</taxon>
        <taxon>Naviculaceae</taxon>
        <taxon>Seminavis</taxon>
    </lineage>
</organism>
<keyword evidence="6 10" id="KW-0862">Zinc</keyword>
<evidence type="ECO:0000256" key="8">
    <source>
        <dbReference type="ARBA" id="ARBA00023049"/>
    </source>
</evidence>
<evidence type="ECO:0000256" key="6">
    <source>
        <dbReference type="ARBA" id="ARBA00022833"/>
    </source>
</evidence>
<keyword evidence="9" id="KW-0496">Mitochondrion</keyword>
<evidence type="ECO:0000256" key="5">
    <source>
        <dbReference type="ARBA" id="ARBA00022801"/>
    </source>
</evidence>
<proteinExistence type="inferred from homology"/>
<keyword evidence="13" id="KW-1185">Reference proteome</keyword>
<comment type="cofactor">
    <cofactor evidence="10">
        <name>Zn(2+)</name>
        <dbReference type="ChEBI" id="CHEBI:29105"/>
    </cofactor>
    <text evidence="10">Binds 1 zinc ion.</text>
</comment>
<dbReference type="InterPro" id="IPR033851">
    <property type="entry name" value="M3A_MIP"/>
</dbReference>
<dbReference type="InterPro" id="IPR045090">
    <property type="entry name" value="Pept_M3A_M3B"/>
</dbReference>
<evidence type="ECO:0000256" key="1">
    <source>
        <dbReference type="ARBA" id="ARBA00004173"/>
    </source>
</evidence>
<dbReference type="Gene3D" id="3.40.390.10">
    <property type="entry name" value="Collagenase (Catalytic Domain)"/>
    <property type="match status" value="1"/>
</dbReference>
<comment type="similarity">
    <text evidence="2 10">Belongs to the peptidase M3 family.</text>
</comment>
<keyword evidence="7" id="KW-0809">Transit peptide</keyword>
<dbReference type="Gene3D" id="1.10.1370.10">
    <property type="entry name" value="Neurolysin, domain 3"/>
    <property type="match status" value="1"/>
</dbReference>
<keyword evidence="3 10" id="KW-0645">Protease</keyword>
<dbReference type="Proteomes" id="UP001153069">
    <property type="component" value="Unassembled WGS sequence"/>
</dbReference>
<keyword evidence="4 10" id="KW-0479">Metal-binding</keyword>
<evidence type="ECO:0000256" key="4">
    <source>
        <dbReference type="ARBA" id="ARBA00022723"/>
    </source>
</evidence>
<dbReference type="GO" id="GO:0046872">
    <property type="term" value="F:metal ion binding"/>
    <property type="evidence" value="ECO:0007669"/>
    <property type="project" value="UniProtKB-UniRule"/>
</dbReference>
<evidence type="ECO:0000259" key="11">
    <source>
        <dbReference type="Pfam" id="PF01432"/>
    </source>
</evidence>
<dbReference type="GO" id="GO:0006518">
    <property type="term" value="P:peptide metabolic process"/>
    <property type="evidence" value="ECO:0007669"/>
    <property type="project" value="TreeGrafter"/>
</dbReference>
<comment type="caution">
    <text evidence="12">The sequence shown here is derived from an EMBL/GenBank/DDBJ whole genome shotgun (WGS) entry which is preliminary data.</text>
</comment>
<name>A0A9N8H9Z3_9STRA</name>
<reference evidence="12" key="1">
    <citation type="submission" date="2020-06" db="EMBL/GenBank/DDBJ databases">
        <authorList>
            <consortium name="Plant Systems Biology data submission"/>
        </authorList>
    </citation>
    <scope>NUCLEOTIDE SEQUENCE</scope>
    <source>
        <strain evidence="12">D6</strain>
    </source>
</reference>
<dbReference type="SUPFAM" id="SSF55486">
    <property type="entry name" value="Metalloproteases ('zincins'), catalytic domain"/>
    <property type="match status" value="1"/>
</dbReference>
<dbReference type="CDD" id="cd06457">
    <property type="entry name" value="M3A_MIP"/>
    <property type="match status" value="1"/>
</dbReference>
<accession>A0A9N8H9Z3</accession>
<comment type="subcellular location">
    <subcellularLocation>
        <location evidence="1">Mitochondrion</location>
    </subcellularLocation>
</comment>
<evidence type="ECO:0000256" key="3">
    <source>
        <dbReference type="ARBA" id="ARBA00022670"/>
    </source>
</evidence>